<evidence type="ECO:0000313" key="2">
    <source>
        <dbReference type="Proteomes" id="UP000660270"/>
    </source>
</evidence>
<comment type="caution">
    <text evidence="1">The sequence shown here is derived from an EMBL/GenBank/DDBJ whole genome shotgun (WGS) entry which is preliminary data.</text>
</comment>
<protein>
    <submittedName>
        <fullName evidence="1">TIGR02646 family protein</fullName>
    </submittedName>
</protein>
<accession>A0ABR8IML7</accession>
<dbReference type="Gene3D" id="1.10.30.50">
    <property type="match status" value="1"/>
</dbReference>
<dbReference type="RefSeq" id="WP_190384749.1">
    <property type="nucleotide sequence ID" value="NZ_JACJTM010000001.1"/>
</dbReference>
<sequence>MKYIQKSAEPNSLSTWKIKQGAKIPTWKSFGRTVVKGQLLEILLKEQGYICCYCGVAIDKGNCHIEHFKPQGIDETVRFDYFNLIVSCQGEDDKPRVPVHCGHQKDKDNWYDKKLLVSPLIANCGEFFKYSAAGEILPTEETSKKVAAETTIEKLALNIPKLQRMRKAAIDAELELLVDEDFNEEEIRNIIKDYLELNDDGKYQPFCATIVYILENYYCNSINPG</sequence>
<gene>
    <name evidence="1" type="ORF">H6G43_00365</name>
</gene>
<keyword evidence="2" id="KW-1185">Reference proteome</keyword>
<dbReference type="InterPro" id="IPR013467">
    <property type="entry name" value="HNH78-like"/>
</dbReference>
<proteinExistence type="predicted"/>
<dbReference type="Proteomes" id="UP000660270">
    <property type="component" value="Unassembled WGS sequence"/>
</dbReference>
<dbReference type="NCBIfam" id="TIGR02646">
    <property type="entry name" value="retron system putative HNH endonuclease"/>
    <property type="match status" value="1"/>
</dbReference>
<reference evidence="1 2" key="1">
    <citation type="journal article" date="2020" name="ISME J.">
        <title>Comparative genomics reveals insights into cyanobacterial evolution and habitat adaptation.</title>
        <authorList>
            <person name="Chen M.Y."/>
            <person name="Teng W.K."/>
            <person name="Zhao L."/>
            <person name="Hu C.X."/>
            <person name="Zhou Y.K."/>
            <person name="Han B.P."/>
            <person name="Song L.R."/>
            <person name="Shu W.S."/>
        </authorList>
    </citation>
    <scope>NUCLEOTIDE SEQUENCE [LARGE SCALE GENOMIC DNA]</scope>
    <source>
        <strain evidence="1 2">FACHB-1249</strain>
    </source>
</reference>
<organism evidence="1 2">
    <name type="scientific">Aphanizomenon flos-aquae FACHB-1249</name>
    <dbReference type="NCBI Taxonomy" id="2692889"/>
    <lineage>
        <taxon>Bacteria</taxon>
        <taxon>Bacillati</taxon>
        <taxon>Cyanobacteriota</taxon>
        <taxon>Cyanophyceae</taxon>
        <taxon>Nostocales</taxon>
        <taxon>Aphanizomenonaceae</taxon>
        <taxon>Aphanizomenon</taxon>
    </lineage>
</organism>
<name>A0ABR8IML7_APHFL</name>
<dbReference type="GeneID" id="78216604"/>
<dbReference type="EMBL" id="JACJTM010000001">
    <property type="protein sequence ID" value="MBD2683726.1"/>
    <property type="molecule type" value="Genomic_DNA"/>
</dbReference>
<evidence type="ECO:0000313" key="1">
    <source>
        <dbReference type="EMBL" id="MBD2683726.1"/>
    </source>
</evidence>